<name>A0A6J2XV49_SITOR</name>
<dbReference type="PANTHER" id="PTHR46309">
    <property type="entry name" value="PHD FINGER PROTEIN 12"/>
    <property type="match status" value="1"/>
</dbReference>
<keyword evidence="8" id="KW-1185">Reference proteome</keyword>
<organism evidence="8 9">
    <name type="scientific">Sitophilus oryzae</name>
    <name type="common">Rice weevil</name>
    <name type="synonym">Curculio oryzae</name>
    <dbReference type="NCBI Taxonomy" id="7048"/>
    <lineage>
        <taxon>Eukaryota</taxon>
        <taxon>Metazoa</taxon>
        <taxon>Ecdysozoa</taxon>
        <taxon>Arthropoda</taxon>
        <taxon>Hexapoda</taxon>
        <taxon>Insecta</taxon>
        <taxon>Pterygota</taxon>
        <taxon>Neoptera</taxon>
        <taxon>Endopterygota</taxon>
        <taxon>Coleoptera</taxon>
        <taxon>Polyphaga</taxon>
        <taxon>Cucujiformia</taxon>
        <taxon>Curculionidae</taxon>
        <taxon>Dryophthorinae</taxon>
        <taxon>Sitophilus</taxon>
    </lineage>
</organism>
<dbReference type="GO" id="GO:0000122">
    <property type="term" value="P:negative regulation of transcription by RNA polymerase II"/>
    <property type="evidence" value="ECO:0007669"/>
    <property type="project" value="TreeGrafter"/>
</dbReference>
<dbReference type="PROSITE" id="PS50016">
    <property type="entry name" value="ZF_PHD_2"/>
    <property type="match status" value="1"/>
</dbReference>
<evidence type="ECO:0000259" key="6">
    <source>
        <dbReference type="PROSITE" id="PS50006"/>
    </source>
</evidence>
<reference evidence="9" key="1">
    <citation type="submission" date="2025-08" db="UniProtKB">
        <authorList>
            <consortium name="RefSeq"/>
        </authorList>
    </citation>
    <scope>IDENTIFICATION</scope>
    <source>
        <tissue evidence="9">Gonads</tissue>
    </source>
</reference>
<dbReference type="GeneID" id="115881531"/>
<dbReference type="InterPro" id="IPR042163">
    <property type="entry name" value="PHF12"/>
</dbReference>
<dbReference type="GO" id="GO:0008270">
    <property type="term" value="F:zinc ion binding"/>
    <property type="evidence" value="ECO:0007669"/>
    <property type="project" value="UniProtKB-KW"/>
</dbReference>
<evidence type="ECO:0000259" key="7">
    <source>
        <dbReference type="PROSITE" id="PS50016"/>
    </source>
</evidence>
<dbReference type="RefSeq" id="XP_030754921.1">
    <property type="nucleotide sequence ID" value="XM_030899061.1"/>
</dbReference>
<feature type="region of interest" description="Disordered" evidence="5">
    <location>
        <begin position="23"/>
        <end position="50"/>
    </location>
</feature>
<dbReference type="InterPro" id="IPR038098">
    <property type="entry name" value="PHF12_MRG-bd_sf"/>
</dbReference>
<feature type="compositionally biased region" description="Basic and acidic residues" evidence="5">
    <location>
        <begin position="356"/>
        <end position="375"/>
    </location>
</feature>
<dbReference type="Gene3D" id="6.10.20.60">
    <property type="entry name" value="PHD finger protein 12"/>
    <property type="match status" value="1"/>
</dbReference>
<dbReference type="AlphaFoldDB" id="A0A6J2XV49"/>
<dbReference type="InterPro" id="IPR001965">
    <property type="entry name" value="Znf_PHD"/>
</dbReference>
<dbReference type="CDD" id="cd15534">
    <property type="entry name" value="PHD2_PHF12_Rco1"/>
    <property type="match status" value="1"/>
</dbReference>
<evidence type="ECO:0000256" key="4">
    <source>
        <dbReference type="PROSITE-ProRule" id="PRU00146"/>
    </source>
</evidence>
<dbReference type="Proteomes" id="UP000504635">
    <property type="component" value="Unplaced"/>
</dbReference>
<accession>A0A6J2XV49</accession>
<evidence type="ECO:0000256" key="3">
    <source>
        <dbReference type="ARBA" id="ARBA00022833"/>
    </source>
</evidence>
<feature type="compositionally biased region" description="Acidic residues" evidence="5">
    <location>
        <begin position="344"/>
        <end position="355"/>
    </location>
</feature>
<evidence type="ECO:0000313" key="9">
    <source>
        <dbReference type="RefSeq" id="XP_030754921.1"/>
    </source>
</evidence>
<feature type="region of interest" description="Disordered" evidence="5">
    <location>
        <begin position="344"/>
        <end position="418"/>
    </location>
</feature>
<dbReference type="InterPro" id="IPR000253">
    <property type="entry name" value="FHA_dom"/>
</dbReference>
<dbReference type="OrthoDB" id="1919692at2759"/>
<dbReference type="InterPro" id="IPR011011">
    <property type="entry name" value="Znf_FYVE_PHD"/>
</dbReference>
<feature type="region of interest" description="Disordered" evidence="5">
    <location>
        <begin position="670"/>
        <end position="701"/>
    </location>
</feature>
<proteinExistence type="predicted"/>
<keyword evidence="3" id="KW-0862">Zinc</keyword>
<dbReference type="SUPFAM" id="SSF49879">
    <property type="entry name" value="SMAD/FHA domain"/>
    <property type="match status" value="1"/>
</dbReference>
<dbReference type="InterPro" id="IPR019786">
    <property type="entry name" value="Zinc_finger_PHD-type_CS"/>
</dbReference>
<dbReference type="PANTHER" id="PTHR46309:SF1">
    <property type="entry name" value="PHD FINGER PROTEIN 12"/>
    <property type="match status" value="1"/>
</dbReference>
<dbReference type="Pfam" id="PF16737">
    <property type="entry name" value="PHF12_MRG_bd"/>
    <property type="match status" value="1"/>
</dbReference>
<dbReference type="GO" id="GO:0003714">
    <property type="term" value="F:transcription corepressor activity"/>
    <property type="evidence" value="ECO:0007669"/>
    <property type="project" value="InterPro"/>
</dbReference>
<dbReference type="Gene3D" id="2.60.200.20">
    <property type="match status" value="1"/>
</dbReference>
<evidence type="ECO:0000256" key="5">
    <source>
        <dbReference type="SAM" id="MobiDB-lite"/>
    </source>
</evidence>
<feature type="domain" description="FHA" evidence="6">
    <location>
        <begin position="609"/>
        <end position="663"/>
    </location>
</feature>
<dbReference type="PROSITE" id="PS50006">
    <property type="entry name" value="FHA_DOMAIN"/>
    <property type="match status" value="1"/>
</dbReference>
<keyword evidence="2 4" id="KW-0863">Zinc-finger</keyword>
<dbReference type="Pfam" id="PF00498">
    <property type="entry name" value="FHA"/>
    <property type="match status" value="1"/>
</dbReference>
<dbReference type="FunFam" id="3.30.40.10:FF:000164">
    <property type="entry name" value="PHD finger protein 12"/>
    <property type="match status" value="1"/>
</dbReference>
<dbReference type="InterPro" id="IPR013083">
    <property type="entry name" value="Znf_RING/FYVE/PHD"/>
</dbReference>
<dbReference type="InParanoid" id="A0A6J2XV49"/>
<feature type="domain" description="PHD-type" evidence="7">
    <location>
        <begin position="51"/>
        <end position="100"/>
    </location>
</feature>
<dbReference type="FunCoup" id="A0A6J2XV49">
    <property type="interactions" value="1765"/>
</dbReference>
<feature type="compositionally biased region" description="Basic and acidic residues" evidence="5">
    <location>
        <begin position="27"/>
        <end position="41"/>
    </location>
</feature>
<feature type="compositionally biased region" description="Low complexity" evidence="5">
    <location>
        <begin position="670"/>
        <end position="682"/>
    </location>
</feature>
<keyword evidence="1" id="KW-0479">Metal-binding</keyword>
<evidence type="ECO:0000256" key="2">
    <source>
        <dbReference type="ARBA" id="ARBA00022771"/>
    </source>
</evidence>
<dbReference type="SMART" id="SM00240">
    <property type="entry name" value="FHA"/>
    <property type="match status" value="1"/>
</dbReference>
<protein>
    <submittedName>
        <fullName evidence="9">PHD finger protein 12</fullName>
    </submittedName>
</protein>
<dbReference type="SMART" id="SM00249">
    <property type="entry name" value="PHD"/>
    <property type="match status" value="2"/>
</dbReference>
<dbReference type="KEGG" id="soy:115881531"/>
<dbReference type="Pfam" id="PF00628">
    <property type="entry name" value="PHD"/>
    <property type="match status" value="2"/>
</dbReference>
<dbReference type="GO" id="GO:0070822">
    <property type="term" value="C:Sin3-type complex"/>
    <property type="evidence" value="ECO:0007669"/>
    <property type="project" value="TreeGrafter"/>
</dbReference>
<dbReference type="InterPro" id="IPR019787">
    <property type="entry name" value="Znf_PHD-finger"/>
</dbReference>
<evidence type="ECO:0000256" key="1">
    <source>
        <dbReference type="ARBA" id="ARBA00022723"/>
    </source>
</evidence>
<dbReference type="InterPro" id="IPR031966">
    <property type="entry name" value="PHF12_MRG-bd"/>
</dbReference>
<dbReference type="CDD" id="cd15533">
    <property type="entry name" value="PHD1_PHF12"/>
    <property type="match status" value="1"/>
</dbReference>
<dbReference type="Gene3D" id="3.30.40.10">
    <property type="entry name" value="Zinc/RING finger domain, C3HC4 (zinc finger)"/>
    <property type="match status" value="2"/>
</dbReference>
<dbReference type="SUPFAM" id="SSF57903">
    <property type="entry name" value="FYVE/PHD zinc finger"/>
    <property type="match status" value="2"/>
</dbReference>
<dbReference type="PROSITE" id="PS01359">
    <property type="entry name" value="ZF_PHD_1"/>
    <property type="match status" value="1"/>
</dbReference>
<evidence type="ECO:0000313" key="8">
    <source>
        <dbReference type="Proteomes" id="UP000504635"/>
    </source>
</evidence>
<gene>
    <name evidence="9" type="primary">LOC115881531</name>
</gene>
<sequence>MSNCVYDLDTSGGLMDQIQALIAPPNSDKKEKKEKKSEHPYFKRPGKGHNHDSCDACGEGGDLICCDKCPSSFHLGCHDPPLDFKDIPQGEWLCHSCIYEKKQVQTNCLRRRSNSTPSPGLLSSKPAKKIKLSPMDVLVEAANAMNPKQFELPRAMSIPNMFFPGSEKIENIKLIKKLKQRDHEKLSNGLVPLPARKCSECGKSCRIAPLMACDFCPSFYHLDCLDPPLTAPPAGIWMCPQHVEHTLDSNLLTSVSLCERVKLWDKFSVPVDQDSVKIEFFRKIHRKNPPFRVKRFVPKKPKVQVPEMIKYHYKKPVNLLPSLKDVLRIENVYRKKKLQEVMEESEAEIEEDKDAVEEVKQELDSESVEEIKQENCDISEVSNPNRTQSPDDCKPLGAQSDNGTDDTDSVADSSSPGTLLNVTNNTFYTSNVFNVNLNCSNHGTKENGQFELNNGYYERELLKKEETVIKDIMDGCFGDEVESELKQLDDRLIKLLAFQRLQQVFGHSNQGQNNHTTIGKMPLPSELLTPADIDRISRVFASPKKKYRSKCSNIRARAMMCPVVSKHFYNVRTREVDPTDVRHDASFMGFRPTVSTRFPEAVAMRYRVLNVGKGSSNDVDLEKFGYCNFISPKHATIFFDDYTRSYELINYASSGTYVNNVLYSNNVNVKRTGDTTMTNGTTENDKAQNGSPSPEEERAASVESQVREVINRKRKLGRPEVVIPVQNKKGETKMAADWNDRMECCCTANVEDLKRGWEGSAILNHGSLLKFGCINFVFSIVESQT</sequence>
<dbReference type="InterPro" id="IPR008984">
    <property type="entry name" value="SMAD_FHA_dom_sf"/>
</dbReference>